<dbReference type="InterPro" id="IPR039421">
    <property type="entry name" value="Type_1_exporter"/>
</dbReference>
<dbReference type="OrthoDB" id="3237158at2"/>
<evidence type="ECO:0000313" key="11">
    <source>
        <dbReference type="EMBL" id="SDS88086.1"/>
    </source>
</evidence>
<evidence type="ECO:0000256" key="4">
    <source>
        <dbReference type="ARBA" id="ARBA00022840"/>
    </source>
</evidence>
<accession>A0A1H1VV28</accession>
<dbReference type="GO" id="GO:0034775">
    <property type="term" value="P:glutathione transmembrane transport"/>
    <property type="evidence" value="ECO:0007669"/>
    <property type="project" value="InterPro"/>
</dbReference>
<feature type="transmembrane region" description="Helical" evidence="8">
    <location>
        <begin position="152"/>
        <end position="174"/>
    </location>
</feature>
<evidence type="ECO:0000259" key="10">
    <source>
        <dbReference type="PROSITE" id="PS50929"/>
    </source>
</evidence>
<evidence type="ECO:0000256" key="7">
    <source>
        <dbReference type="SAM" id="MobiDB-lite"/>
    </source>
</evidence>
<dbReference type="InterPro" id="IPR011527">
    <property type="entry name" value="ABC1_TM_dom"/>
</dbReference>
<dbReference type="GO" id="GO:0016887">
    <property type="term" value="F:ATP hydrolysis activity"/>
    <property type="evidence" value="ECO:0007669"/>
    <property type="project" value="InterPro"/>
</dbReference>
<comment type="subcellular location">
    <subcellularLocation>
        <location evidence="1">Cell membrane</location>
        <topology evidence="1">Multi-pass membrane protein</topology>
    </subcellularLocation>
</comment>
<dbReference type="InterPro" id="IPR027417">
    <property type="entry name" value="P-loop_NTPase"/>
</dbReference>
<organism evidence="11 12">
    <name type="scientific">Microterricola viridarii</name>
    <dbReference type="NCBI Taxonomy" id="412690"/>
    <lineage>
        <taxon>Bacteria</taxon>
        <taxon>Bacillati</taxon>
        <taxon>Actinomycetota</taxon>
        <taxon>Actinomycetes</taxon>
        <taxon>Micrococcales</taxon>
        <taxon>Microbacteriaceae</taxon>
        <taxon>Microterricola</taxon>
    </lineage>
</organism>
<feature type="domain" description="ABC transmembrane type-1" evidence="10">
    <location>
        <begin position="40"/>
        <end position="282"/>
    </location>
</feature>
<evidence type="ECO:0000256" key="6">
    <source>
        <dbReference type="ARBA" id="ARBA00023136"/>
    </source>
</evidence>
<feature type="transmembrane region" description="Helical" evidence="8">
    <location>
        <begin position="41"/>
        <end position="62"/>
    </location>
</feature>
<gene>
    <name evidence="11" type="ORF">SAMN04489834_2353</name>
</gene>
<feature type="transmembrane region" description="Helical" evidence="8">
    <location>
        <begin position="181"/>
        <end position="201"/>
    </location>
</feature>
<keyword evidence="2 8" id="KW-0812">Transmembrane</keyword>
<dbReference type="RefSeq" id="WP_083364206.1">
    <property type="nucleotide sequence ID" value="NZ_LT629742.1"/>
</dbReference>
<dbReference type="Gene3D" id="1.20.1560.10">
    <property type="entry name" value="ABC transporter type 1, transmembrane domain"/>
    <property type="match status" value="1"/>
</dbReference>
<dbReference type="InterPro" id="IPR003593">
    <property type="entry name" value="AAA+_ATPase"/>
</dbReference>
<dbReference type="AlphaFoldDB" id="A0A1H1VV28"/>
<dbReference type="GO" id="GO:0140359">
    <property type="term" value="F:ABC-type transporter activity"/>
    <property type="evidence" value="ECO:0007669"/>
    <property type="project" value="InterPro"/>
</dbReference>
<keyword evidence="12" id="KW-1185">Reference proteome</keyword>
<dbReference type="SUPFAM" id="SSF90123">
    <property type="entry name" value="ABC transporter transmembrane region"/>
    <property type="match status" value="1"/>
</dbReference>
<dbReference type="SMART" id="SM00382">
    <property type="entry name" value="AAA"/>
    <property type="match status" value="1"/>
</dbReference>
<sequence length="595" mass="61366">MLIENASLGPAAPIAAQATTADARDVLRHAQPGPRRFAPGLFFALLSAISAVALLACSAWLIARAAEQPQLAYLSAAVVGVRAFALGRAAFRYVDRLASHDAAFRQLAELRVAVFQRLIPLAPAGLARTKRGDLLSRLVSDVDALQDLPLRVVQPLLVSGVIAVLSVAGVWIVLPQAALTLLVCLVVAFAAGTLLHAAIAARAERRLAPGRGALMQQLLDFIGSLDVLLAFGAVDERLEELNRTDAALRRDGVRASLGAGLAASAMTFAAGIATLLAILVGAPVLEGPQLAIVALVPLAVFEVCGMVPLAVGAWRQVRTSAERVARIAPATVPSGIPVEPASGDQSAVAPAAESDAPRPAAPAIVLNGLSARWPDLGGGDPSLAPGVALEGISLTVAPGERVLVRGESGAGKTTLANVLVRFLDYEGGFTLGGREAKAMPPGELRRTIGLCEQNPWIFDSSLRQNLLFASEHATDAELTAMLERVGLAEWAGGRGGLDAELGERGALVSGGQAQRIALARALLADFPVLVVDEPTANVDAAQADALMRDILSATSSADAGSARSVILISHDTVPAELVDRELVLSAGRLVGTGGL</sequence>
<dbReference type="NCBIfam" id="TIGR02868">
    <property type="entry name" value="CydC"/>
    <property type="match status" value="1"/>
</dbReference>
<dbReference type="GO" id="GO:0045454">
    <property type="term" value="P:cell redox homeostasis"/>
    <property type="evidence" value="ECO:0007669"/>
    <property type="project" value="InterPro"/>
</dbReference>
<evidence type="ECO:0000256" key="8">
    <source>
        <dbReference type="SAM" id="Phobius"/>
    </source>
</evidence>
<evidence type="ECO:0000256" key="1">
    <source>
        <dbReference type="ARBA" id="ARBA00004651"/>
    </source>
</evidence>
<dbReference type="PANTHER" id="PTHR24221">
    <property type="entry name" value="ATP-BINDING CASSETTE SUB-FAMILY B"/>
    <property type="match status" value="1"/>
</dbReference>
<dbReference type="Pfam" id="PF00664">
    <property type="entry name" value="ABC_membrane"/>
    <property type="match status" value="1"/>
</dbReference>
<evidence type="ECO:0000313" key="12">
    <source>
        <dbReference type="Proteomes" id="UP000181956"/>
    </source>
</evidence>
<dbReference type="InterPro" id="IPR017871">
    <property type="entry name" value="ABC_transporter-like_CS"/>
</dbReference>
<dbReference type="Proteomes" id="UP000181956">
    <property type="component" value="Chromosome I"/>
</dbReference>
<evidence type="ECO:0000256" key="5">
    <source>
        <dbReference type="ARBA" id="ARBA00022989"/>
    </source>
</evidence>
<feature type="domain" description="ABC transporter" evidence="9">
    <location>
        <begin position="371"/>
        <end position="595"/>
    </location>
</feature>
<feature type="transmembrane region" description="Helical" evidence="8">
    <location>
        <begin position="255"/>
        <end position="284"/>
    </location>
</feature>
<dbReference type="GO" id="GO:0005886">
    <property type="term" value="C:plasma membrane"/>
    <property type="evidence" value="ECO:0007669"/>
    <property type="project" value="UniProtKB-SubCell"/>
</dbReference>
<dbReference type="InterPro" id="IPR025662">
    <property type="entry name" value="Sigma_54_int_dom_ATP-bd_1"/>
</dbReference>
<dbReference type="PROSITE" id="PS00211">
    <property type="entry name" value="ABC_TRANSPORTER_1"/>
    <property type="match status" value="1"/>
</dbReference>
<dbReference type="SUPFAM" id="SSF52540">
    <property type="entry name" value="P-loop containing nucleoside triphosphate hydrolases"/>
    <property type="match status" value="1"/>
</dbReference>
<evidence type="ECO:0000259" key="9">
    <source>
        <dbReference type="PROSITE" id="PS50893"/>
    </source>
</evidence>
<dbReference type="PROSITE" id="PS00675">
    <property type="entry name" value="SIGMA54_INTERACT_1"/>
    <property type="match status" value="1"/>
</dbReference>
<feature type="transmembrane region" description="Helical" evidence="8">
    <location>
        <begin position="290"/>
        <end position="314"/>
    </location>
</feature>
<proteinExistence type="predicted"/>
<dbReference type="Pfam" id="PF00005">
    <property type="entry name" value="ABC_tran"/>
    <property type="match status" value="1"/>
</dbReference>
<keyword evidence="3" id="KW-0547">Nucleotide-binding</keyword>
<dbReference type="PANTHER" id="PTHR24221:SF654">
    <property type="entry name" value="ATP-BINDING CASSETTE SUB-FAMILY B MEMBER 6"/>
    <property type="match status" value="1"/>
</dbReference>
<dbReference type="STRING" id="412690.SAMN04489834_2353"/>
<evidence type="ECO:0000256" key="2">
    <source>
        <dbReference type="ARBA" id="ARBA00022692"/>
    </source>
</evidence>
<protein>
    <submittedName>
        <fullName evidence="11">ATP-binding cassette, subfamily C, CydC</fullName>
    </submittedName>
</protein>
<evidence type="ECO:0000256" key="3">
    <source>
        <dbReference type="ARBA" id="ARBA00022741"/>
    </source>
</evidence>
<dbReference type="GO" id="GO:0005524">
    <property type="term" value="F:ATP binding"/>
    <property type="evidence" value="ECO:0007669"/>
    <property type="project" value="UniProtKB-KW"/>
</dbReference>
<dbReference type="InterPro" id="IPR003439">
    <property type="entry name" value="ABC_transporter-like_ATP-bd"/>
</dbReference>
<name>A0A1H1VV28_9MICO</name>
<dbReference type="PROSITE" id="PS50893">
    <property type="entry name" value="ABC_TRANSPORTER_2"/>
    <property type="match status" value="1"/>
</dbReference>
<dbReference type="InterPro" id="IPR014223">
    <property type="entry name" value="ABC_CydC/D"/>
</dbReference>
<keyword evidence="6 8" id="KW-0472">Membrane</keyword>
<dbReference type="InterPro" id="IPR036640">
    <property type="entry name" value="ABC1_TM_sf"/>
</dbReference>
<keyword evidence="5 8" id="KW-1133">Transmembrane helix</keyword>
<reference evidence="12" key="1">
    <citation type="submission" date="2016-10" db="EMBL/GenBank/DDBJ databases">
        <authorList>
            <person name="Varghese N."/>
            <person name="Submissions S."/>
        </authorList>
    </citation>
    <scope>NUCLEOTIDE SEQUENCE [LARGE SCALE GENOMIC DNA]</scope>
    <source>
        <strain evidence="12">DSM 21772</strain>
    </source>
</reference>
<dbReference type="CDD" id="cd03228">
    <property type="entry name" value="ABCC_MRP_Like"/>
    <property type="match status" value="1"/>
</dbReference>
<dbReference type="EMBL" id="LT629742">
    <property type="protein sequence ID" value="SDS88086.1"/>
    <property type="molecule type" value="Genomic_DNA"/>
</dbReference>
<dbReference type="PROSITE" id="PS50929">
    <property type="entry name" value="ABC_TM1F"/>
    <property type="match status" value="1"/>
</dbReference>
<dbReference type="Gene3D" id="3.40.50.300">
    <property type="entry name" value="P-loop containing nucleotide triphosphate hydrolases"/>
    <property type="match status" value="1"/>
</dbReference>
<feature type="region of interest" description="Disordered" evidence="7">
    <location>
        <begin position="336"/>
        <end position="355"/>
    </location>
</feature>
<keyword evidence="4 11" id="KW-0067">ATP-binding</keyword>